<protein>
    <submittedName>
        <fullName evidence="2">Serine hydrolase domain-containing protein</fullName>
        <ecNumber evidence="2">3.-.-.-</ecNumber>
    </submittedName>
</protein>
<keyword evidence="2" id="KW-0378">Hydrolase</keyword>
<sequence length="395" mass="43368">MIDTLADEMDAVIRRTVESAPGVPGVIAGVTDRDRTVHLRATGVRRTDGAESLTSESPVAMMSTTKAVTATAALQLVERGRLDLDAPARWYAPEIGELRVLTGFDDLGEPVVRPPAGEITTRQLLTHSSGLGYESFNPDYARLVRENRQPSIMTGTRAALRTPLLFDPGTRWEYGAGIDWVGQIIEGVTGQRLGEVFAREIFQPLGITTMSFTLDDARRRSIAGMHQRAADGGLVPMDFELPSPPEVDPGGHGLYGTVGDYLKFIRMWLNDGEGDHGRVLESATVRDAVRRHLPDGMNVTPLRSALPQTSNDVEFFPGIRKSWSLAFMINEEAAPTGRPAGAQGWAGIANLYYWIDRENGIGGYWATQILPFMDPASYGGYLDFERVAYERMTRP</sequence>
<gene>
    <name evidence="2" type="ORF">ACFO4E_10775</name>
</gene>
<name>A0ABV9DWS9_9ACTN</name>
<dbReference type="PANTHER" id="PTHR43283">
    <property type="entry name" value="BETA-LACTAMASE-RELATED"/>
    <property type="match status" value="1"/>
</dbReference>
<dbReference type="EMBL" id="JBHSFQ010000008">
    <property type="protein sequence ID" value="MFC4562339.1"/>
    <property type="molecule type" value="Genomic_DNA"/>
</dbReference>
<dbReference type="Proteomes" id="UP001595923">
    <property type="component" value="Unassembled WGS sequence"/>
</dbReference>
<dbReference type="RefSeq" id="WP_378573477.1">
    <property type="nucleotide sequence ID" value="NZ_JBHSFQ010000008.1"/>
</dbReference>
<evidence type="ECO:0000313" key="2">
    <source>
        <dbReference type="EMBL" id="MFC4562339.1"/>
    </source>
</evidence>
<feature type="domain" description="Beta-lactamase-related" evidence="1">
    <location>
        <begin position="14"/>
        <end position="383"/>
    </location>
</feature>
<proteinExistence type="predicted"/>
<dbReference type="PANTHER" id="PTHR43283:SF3">
    <property type="entry name" value="BETA-LACTAMASE FAMILY PROTEIN (AFU_ORTHOLOGUE AFUA_5G07500)"/>
    <property type="match status" value="1"/>
</dbReference>
<dbReference type="Pfam" id="PF00144">
    <property type="entry name" value="Beta-lactamase"/>
    <property type="match status" value="1"/>
</dbReference>
<dbReference type="InterPro" id="IPR001466">
    <property type="entry name" value="Beta-lactam-related"/>
</dbReference>
<comment type="caution">
    <text evidence="2">The sequence shown here is derived from an EMBL/GenBank/DDBJ whole genome shotgun (WGS) entry which is preliminary data.</text>
</comment>
<keyword evidence="3" id="KW-1185">Reference proteome</keyword>
<dbReference type="Gene3D" id="3.40.710.10">
    <property type="entry name" value="DD-peptidase/beta-lactamase superfamily"/>
    <property type="match status" value="1"/>
</dbReference>
<dbReference type="InterPro" id="IPR050789">
    <property type="entry name" value="Diverse_Enzym_Activities"/>
</dbReference>
<organism evidence="2 3">
    <name type="scientific">Nocardiopsis mangrovi</name>
    <dbReference type="NCBI Taxonomy" id="1179818"/>
    <lineage>
        <taxon>Bacteria</taxon>
        <taxon>Bacillati</taxon>
        <taxon>Actinomycetota</taxon>
        <taxon>Actinomycetes</taxon>
        <taxon>Streptosporangiales</taxon>
        <taxon>Nocardiopsidaceae</taxon>
        <taxon>Nocardiopsis</taxon>
    </lineage>
</organism>
<dbReference type="SUPFAM" id="SSF56601">
    <property type="entry name" value="beta-lactamase/transpeptidase-like"/>
    <property type="match status" value="1"/>
</dbReference>
<dbReference type="InterPro" id="IPR012338">
    <property type="entry name" value="Beta-lactam/transpept-like"/>
</dbReference>
<reference evidence="3" key="1">
    <citation type="journal article" date="2019" name="Int. J. Syst. Evol. Microbiol.">
        <title>The Global Catalogue of Microorganisms (GCM) 10K type strain sequencing project: providing services to taxonomists for standard genome sequencing and annotation.</title>
        <authorList>
            <consortium name="The Broad Institute Genomics Platform"/>
            <consortium name="The Broad Institute Genome Sequencing Center for Infectious Disease"/>
            <person name="Wu L."/>
            <person name="Ma J."/>
        </authorList>
    </citation>
    <scope>NUCLEOTIDE SEQUENCE [LARGE SCALE GENOMIC DNA]</scope>
    <source>
        <strain evidence="3">XZYJ18</strain>
    </source>
</reference>
<dbReference type="EC" id="3.-.-.-" evidence="2"/>
<accession>A0ABV9DWS9</accession>
<evidence type="ECO:0000313" key="3">
    <source>
        <dbReference type="Proteomes" id="UP001595923"/>
    </source>
</evidence>
<evidence type="ECO:0000259" key="1">
    <source>
        <dbReference type="Pfam" id="PF00144"/>
    </source>
</evidence>
<dbReference type="GO" id="GO:0016787">
    <property type="term" value="F:hydrolase activity"/>
    <property type="evidence" value="ECO:0007669"/>
    <property type="project" value="UniProtKB-KW"/>
</dbReference>